<evidence type="ECO:0000256" key="8">
    <source>
        <dbReference type="ARBA" id="ARBA00034617"/>
    </source>
</evidence>
<dbReference type="CDD" id="cd17932">
    <property type="entry name" value="DEXQc_UvrD"/>
    <property type="match status" value="1"/>
</dbReference>
<dbReference type="Pfam" id="PF13361">
    <property type="entry name" value="UvrD_C"/>
    <property type="match status" value="2"/>
</dbReference>
<dbReference type="PROSITE" id="PS51198">
    <property type="entry name" value="UVRD_HELICASE_ATP_BIND"/>
    <property type="match status" value="1"/>
</dbReference>
<dbReference type="EMBL" id="FTNK01000033">
    <property type="protein sequence ID" value="SIR68526.1"/>
    <property type="molecule type" value="Genomic_DNA"/>
</dbReference>
<dbReference type="PANTHER" id="PTHR11070">
    <property type="entry name" value="UVRD / RECB / PCRA DNA HELICASE FAMILY MEMBER"/>
    <property type="match status" value="1"/>
</dbReference>
<accession>A0ABY1KDZ6</accession>
<evidence type="ECO:0000259" key="13">
    <source>
        <dbReference type="PROSITE" id="PS51217"/>
    </source>
</evidence>
<evidence type="ECO:0000256" key="1">
    <source>
        <dbReference type="ARBA" id="ARBA00009922"/>
    </source>
</evidence>
<sequence length="600" mass="69441">MKMYEKKLRQIKEDEQQYDAFGSLDNTVVLAGPGSGKTTVLTLKIMMLLSEVIKPPRGLACLTYSNEAAREFKKRLKILGHKERGNVFLGTVHSFCIAEVITKFANLFPKYNIPLPLKIIPNRKKNQLFQLVREELNIPERDLSITEMDSERSINIKGKSEVNIPSFDLALKAANLYEQKLRIANYVDYTAIIQYATQLIQNEEYVRKSLEAKFPWILIDEYQDLGRPLHEMILSMIDGTKSLFFAVGDPDQSIYGFNGAVPDYLLELSQLPSIREIKLQTNYRSNQDIINASEIALSPSESRDYRAGTRGDERAQFSFKVCERDMNDQYNYVVNEVIPQNMEQGVPFEEIAILVANKYQIKDLGEIFDRAGIPYYAVKHEFERTHIVTWLEDCANWLINSEHIAFDSIFIFWNSLLTRHGIDVSGSKVILEKRKLYELLMRSVANSEQLVDWIHWMLKNTGLSRLLVGTDIYPDELENLDNLIKVTKEGVFSEYSLRQFSQLGKPVNQVTISSRHSSKGLEFETIVLLGMEEGNFPSYRSTTERKIKEEHRIFFVCVSRAKSRCYFVRSKMQSGYSKKASRFWTALYDWNVQRLKHYES</sequence>
<dbReference type="Gene3D" id="1.10.486.10">
    <property type="entry name" value="PCRA, domain 4"/>
    <property type="match status" value="2"/>
</dbReference>
<comment type="caution">
    <text evidence="14">The sequence shown here is derived from an EMBL/GenBank/DDBJ whole genome shotgun (WGS) entry which is preliminary data.</text>
</comment>
<evidence type="ECO:0000256" key="5">
    <source>
        <dbReference type="ARBA" id="ARBA00022840"/>
    </source>
</evidence>
<dbReference type="InterPro" id="IPR013986">
    <property type="entry name" value="DExx_box_DNA_helicase_dom_sf"/>
</dbReference>
<dbReference type="Gene3D" id="1.10.10.160">
    <property type="match status" value="1"/>
</dbReference>
<dbReference type="GO" id="GO:0004386">
    <property type="term" value="F:helicase activity"/>
    <property type="evidence" value="ECO:0007669"/>
    <property type="project" value="UniProtKB-KW"/>
</dbReference>
<dbReference type="InterPro" id="IPR014016">
    <property type="entry name" value="UvrD-like_ATP-bd"/>
</dbReference>
<comment type="catalytic activity">
    <reaction evidence="8">
        <text>Couples ATP hydrolysis with the unwinding of duplex DNA by translocating in the 3'-5' direction.</text>
        <dbReference type="EC" id="5.6.2.4"/>
    </reaction>
</comment>
<keyword evidence="15" id="KW-1185">Reference proteome</keyword>
<keyword evidence="2 11" id="KW-0547">Nucleotide-binding</keyword>
<proteinExistence type="inferred from homology"/>
<organism evidence="14 15">
    <name type="scientific">Paenibacillus macquariensis</name>
    <dbReference type="NCBI Taxonomy" id="948756"/>
    <lineage>
        <taxon>Bacteria</taxon>
        <taxon>Bacillati</taxon>
        <taxon>Bacillota</taxon>
        <taxon>Bacilli</taxon>
        <taxon>Bacillales</taxon>
        <taxon>Paenibacillaceae</taxon>
        <taxon>Paenibacillus</taxon>
    </lineage>
</organism>
<keyword evidence="6" id="KW-0238">DNA-binding</keyword>
<feature type="binding site" evidence="11">
    <location>
        <begin position="31"/>
        <end position="38"/>
    </location>
    <ligand>
        <name>ATP</name>
        <dbReference type="ChEBI" id="CHEBI:30616"/>
    </ligand>
</feature>
<name>A0ABY1KDZ6_9BACL</name>
<evidence type="ECO:0000256" key="3">
    <source>
        <dbReference type="ARBA" id="ARBA00022801"/>
    </source>
</evidence>
<evidence type="ECO:0000256" key="11">
    <source>
        <dbReference type="PROSITE-ProRule" id="PRU00560"/>
    </source>
</evidence>
<dbReference type="SUPFAM" id="SSF52540">
    <property type="entry name" value="P-loop containing nucleoside triphosphate hydrolases"/>
    <property type="match status" value="1"/>
</dbReference>
<keyword evidence="4 11" id="KW-0347">Helicase</keyword>
<comment type="catalytic activity">
    <reaction evidence="10">
        <text>ATP + H2O = ADP + phosphate + H(+)</text>
        <dbReference type="Rhea" id="RHEA:13065"/>
        <dbReference type="ChEBI" id="CHEBI:15377"/>
        <dbReference type="ChEBI" id="CHEBI:15378"/>
        <dbReference type="ChEBI" id="CHEBI:30616"/>
        <dbReference type="ChEBI" id="CHEBI:43474"/>
        <dbReference type="ChEBI" id="CHEBI:456216"/>
        <dbReference type="EC" id="5.6.2.4"/>
    </reaction>
</comment>
<keyword evidence="3 11" id="KW-0378">Hydrolase</keyword>
<dbReference type="RefSeq" id="WP_068590911.1">
    <property type="nucleotide sequence ID" value="NZ_FTNK01000033.1"/>
</dbReference>
<dbReference type="InterPro" id="IPR014017">
    <property type="entry name" value="DNA_helicase_UvrD-like_C"/>
</dbReference>
<dbReference type="PANTHER" id="PTHR11070:SF2">
    <property type="entry name" value="ATP-DEPENDENT DNA HELICASE SRS2"/>
    <property type="match status" value="1"/>
</dbReference>
<evidence type="ECO:0000256" key="4">
    <source>
        <dbReference type="ARBA" id="ARBA00022806"/>
    </source>
</evidence>
<dbReference type="EC" id="5.6.2.4" evidence="9"/>
<gene>
    <name evidence="14" type="ORF">SAMN05421578_13312</name>
</gene>
<dbReference type="Proteomes" id="UP000186666">
    <property type="component" value="Unassembled WGS sequence"/>
</dbReference>
<evidence type="ECO:0000259" key="12">
    <source>
        <dbReference type="PROSITE" id="PS51198"/>
    </source>
</evidence>
<dbReference type="InterPro" id="IPR027417">
    <property type="entry name" value="P-loop_NTPase"/>
</dbReference>
<protein>
    <recommendedName>
        <fullName evidence="9">DNA 3'-5' helicase</fullName>
        <ecNumber evidence="9">5.6.2.4</ecNumber>
    </recommendedName>
</protein>
<dbReference type="PROSITE" id="PS51217">
    <property type="entry name" value="UVRD_HELICASE_CTER"/>
    <property type="match status" value="1"/>
</dbReference>
<evidence type="ECO:0000256" key="2">
    <source>
        <dbReference type="ARBA" id="ARBA00022741"/>
    </source>
</evidence>
<evidence type="ECO:0000256" key="9">
    <source>
        <dbReference type="ARBA" id="ARBA00034808"/>
    </source>
</evidence>
<reference evidence="14 15" key="1">
    <citation type="submission" date="2017-01" db="EMBL/GenBank/DDBJ databases">
        <authorList>
            <person name="Varghese N."/>
            <person name="Submissions S."/>
        </authorList>
    </citation>
    <scope>NUCLEOTIDE SEQUENCE [LARGE SCALE GENOMIC DNA]</scope>
    <source>
        <strain evidence="14 15">ATCC 23464</strain>
    </source>
</reference>
<evidence type="ECO:0000313" key="15">
    <source>
        <dbReference type="Proteomes" id="UP000186666"/>
    </source>
</evidence>
<dbReference type="InterPro" id="IPR000212">
    <property type="entry name" value="DNA_helicase_UvrD/REP"/>
</dbReference>
<comment type="similarity">
    <text evidence="1">Belongs to the helicase family. UvrD subfamily.</text>
</comment>
<dbReference type="Pfam" id="PF00580">
    <property type="entry name" value="UvrD-helicase"/>
    <property type="match status" value="1"/>
</dbReference>
<dbReference type="Gene3D" id="3.40.50.300">
    <property type="entry name" value="P-loop containing nucleotide triphosphate hydrolases"/>
    <property type="match status" value="3"/>
</dbReference>
<feature type="domain" description="UvrD-like helicase C-terminal" evidence="13">
    <location>
        <begin position="287"/>
        <end position="520"/>
    </location>
</feature>
<evidence type="ECO:0000313" key="14">
    <source>
        <dbReference type="EMBL" id="SIR68526.1"/>
    </source>
</evidence>
<keyword evidence="7" id="KW-0413">Isomerase</keyword>
<keyword evidence="5 11" id="KW-0067">ATP-binding</keyword>
<feature type="domain" description="UvrD-like helicase ATP-binding" evidence="12">
    <location>
        <begin position="10"/>
        <end position="286"/>
    </location>
</feature>
<evidence type="ECO:0000256" key="6">
    <source>
        <dbReference type="ARBA" id="ARBA00023125"/>
    </source>
</evidence>
<evidence type="ECO:0000256" key="7">
    <source>
        <dbReference type="ARBA" id="ARBA00023235"/>
    </source>
</evidence>
<evidence type="ECO:0000256" key="10">
    <source>
        <dbReference type="ARBA" id="ARBA00048988"/>
    </source>
</evidence>